<dbReference type="SUPFAM" id="SSF53756">
    <property type="entry name" value="UDP-Glycosyltransferase/glycogen phosphorylase"/>
    <property type="match status" value="1"/>
</dbReference>
<dbReference type="CDD" id="cd03784">
    <property type="entry name" value="GT1_Gtf-like"/>
    <property type="match status" value="1"/>
</dbReference>
<organism evidence="2 3">
    <name type="scientific">Dichanthelium oligosanthes</name>
    <dbReference type="NCBI Taxonomy" id="888268"/>
    <lineage>
        <taxon>Eukaryota</taxon>
        <taxon>Viridiplantae</taxon>
        <taxon>Streptophyta</taxon>
        <taxon>Embryophyta</taxon>
        <taxon>Tracheophyta</taxon>
        <taxon>Spermatophyta</taxon>
        <taxon>Magnoliopsida</taxon>
        <taxon>Liliopsida</taxon>
        <taxon>Poales</taxon>
        <taxon>Poaceae</taxon>
        <taxon>PACMAD clade</taxon>
        <taxon>Panicoideae</taxon>
        <taxon>Panicodae</taxon>
        <taxon>Paniceae</taxon>
        <taxon>Dichantheliinae</taxon>
        <taxon>Dichanthelium</taxon>
    </lineage>
</organism>
<dbReference type="EMBL" id="LWDX02013056">
    <property type="protein sequence ID" value="OEL35176.1"/>
    <property type="molecule type" value="Genomic_DNA"/>
</dbReference>
<dbReference type="OrthoDB" id="5835829at2759"/>
<dbReference type="InterPro" id="IPR050481">
    <property type="entry name" value="UDP-glycosyltransf_plant"/>
</dbReference>
<protein>
    <submittedName>
        <fullName evidence="2">Anthocyanidin 5,3-O-glucosyltransferase</fullName>
    </submittedName>
</protein>
<dbReference type="FunFam" id="3.40.50.2000:FF:000082">
    <property type="entry name" value="Glycosyltransferase"/>
    <property type="match status" value="1"/>
</dbReference>
<name>A0A1E5WCM6_9POAL</name>
<keyword evidence="3" id="KW-1185">Reference proteome</keyword>
<sequence length="457" mass="50469">MAIEKHKTVVLYPSLGVGHLNPMVELAKVFLSRGVAVIIAVVDSPDAMARLATTNPDITFRHLPVPLTGRDQQYSHPIMRTIDVLRAASPALRGFLRGQVPAVDALVVDMFCTDALDVAAELGVPAYFFFTSALADLAVMLHLPYNFPAASLKDVPEAVLRFPGVPPIRAMDMATTVQDRESDIARARLRQCARMPEARGFLVNTFDWLEARALKALRCGLCTPGRPTPPVYCIGPLVLPGNTDGSGERHACLEWLDTQPSRSVVFLSFGSMGIFSEAQLREIASGLENSGHMFLWVVRNPPEHQSKSIEPDMEALLPEGFLERTRERGYVMKNWAPQMEVLQHDAVGAFVTHCGWNSALEGIVSGVLMICWPLYSEQRMNKVHMVEEMKVGVVMEGYEEELVKAEELEAKVRLVMESEEGNKLRERLVVAKEMAVDALKEGGGSSDVAFDQFLRGL</sequence>
<dbReference type="Proteomes" id="UP000095767">
    <property type="component" value="Unassembled WGS sequence"/>
</dbReference>
<dbReference type="Gene3D" id="3.40.50.2000">
    <property type="entry name" value="Glycogen Phosphorylase B"/>
    <property type="match status" value="2"/>
</dbReference>
<dbReference type="InterPro" id="IPR002213">
    <property type="entry name" value="UDP_glucos_trans"/>
</dbReference>
<evidence type="ECO:0000256" key="1">
    <source>
        <dbReference type="ARBA" id="ARBA00022679"/>
    </source>
</evidence>
<evidence type="ECO:0000313" key="2">
    <source>
        <dbReference type="EMBL" id="OEL35176.1"/>
    </source>
</evidence>
<dbReference type="FunFam" id="3.40.50.2000:FF:000020">
    <property type="entry name" value="Glycosyltransferase"/>
    <property type="match status" value="1"/>
</dbReference>
<dbReference type="PANTHER" id="PTHR48048">
    <property type="entry name" value="GLYCOSYLTRANSFERASE"/>
    <property type="match status" value="1"/>
</dbReference>
<gene>
    <name evidence="2" type="ORF">BAE44_0003807</name>
</gene>
<accession>A0A1E5WCM6</accession>
<evidence type="ECO:0000313" key="3">
    <source>
        <dbReference type="Proteomes" id="UP000095767"/>
    </source>
</evidence>
<dbReference type="PANTHER" id="PTHR48048:SF26">
    <property type="entry name" value="GLYCOSYLTRANSFERASE"/>
    <property type="match status" value="1"/>
</dbReference>
<keyword evidence="1 2" id="KW-0808">Transferase</keyword>
<reference evidence="2 3" key="1">
    <citation type="submission" date="2016-09" db="EMBL/GenBank/DDBJ databases">
        <title>The draft genome of Dichanthelium oligosanthes: A C3 panicoid grass species.</title>
        <authorList>
            <person name="Studer A.J."/>
            <person name="Schnable J.C."/>
            <person name="Brutnell T.P."/>
        </authorList>
    </citation>
    <scope>NUCLEOTIDE SEQUENCE [LARGE SCALE GENOMIC DNA]</scope>
    <source>
        <strain evidence="3">cv. Kellogg 1175</strain>
        <tissue evidence="2">Leaf</tissue>
    </source>
</reference>
<dbReference type="GO" id="GO:0035251">
    <property type="term" value="F:UDP-glucosyltransferase activity"/>
    <property type="evidence" value="ECO:0007669"/>
    <property type="project" value="InterPro"/>
</dbReference>
<comment type="caution">
    <text evidence="2">The sequence shown here is derived from an EMBL/GenBank/DDBJ whole genome shotgun (WGS) entry which is preliminary data.</text>
</comment>
<proteinExistence type="predicted"/>
<dbReference type="Pfam" id="PF00201">
    <property type="entry name" value="UDPGT"/>
    <property type="match status" value="1"/>
</dbReference>
<dbReference type="AlphaFoldDB" id="A0A1E5WCM6"/>